<accession>A0A158IW09</accession>
<name>A0A158IW09_9BURK</name>
<dbReference type="EMBL" id="FCNW02000045">
    <property type="protein sequence ID" value="SAL60453.1"/>
    <property type="molecule type" value="Genomic_DNA"/>
</dbReference>
<gene>
    <name evidence="1" type="ORF">AWB65_05449</name>
</gene>
<evidence type="ECO:0000313" key="1">
    <source>
        <dbReference type="EMBL" id="SAL60453.1"/>
    </source>
</evidence>
<keyword evidence="2" id="KW-1185">Reference proteome</keyword>
<sequence>MGHMARVGGDYQCTVRQLSMQTRGMRLGVDNLVTGAGKDGNWHLKLCILSAEMGSGGNHKRGVLCLRPNL</sequence>
<dbReference type="STRING" id="326474.AWB65_05449"/>
<proteinExistence type="predicted"/>
<dbReference type="Proteomes" id="UP000054977">
    <property type="component" value="Unassembled WGS sequence"/>
</dbReference>
<evidence type="ECO:0000313" key="2">
    <source>
        <dbReference type="Proteomes" id="UP000054977"/>
    </source>
</evidence>
<dbReference type="AlphaFoldDB" id="A0A158IW09"/>
<reference evidence="1" key="1">
    <citation type="submission" date="2016-01" db="EMBL/GenBank/DDBJ databases">
        <authorList>
            <person name="Peeters C."/>
        </authorList>
    </citation>
    <scope>NUCLEOTIDE SEQUENCE [LARGE SCALE GENOMIC DNA]</scope>
    <source>
        <strain evidence="1">LMG 22934</strain>
    </source>
</reference>
<comment type="caution">
    <text evidence="1">The sequence shown here is derived from an EMBL/GenBank/DDBJ whole genome shotgun (WGS) entry which is preliminary data.</text>
</comment>
<organism evidence="1 2">
    <name type="scientific">Caballeronia humi</name>
    <dbReference type="NCBI Taxonomy" id="326474"/>
    <lineage>
        <taxon>Bacteria</taxon>
        <taxon>Pseudomonadati</taxon>
        <taxon>Pseudomonadota</taxon>
        <taxon>Betaproteobacteria</taxon>
        <taxon>Burkholderiales</taxon>
        <taxon>Burkholderiaceae</taxon>
        <taxon>Caballeronia</taxon>
    </lineage>
</organism>
<protein>
    <submittedName>
        <fullName evidence="1">Uncharacterized protein</fullName>
    </submittedName>
</protein>